<reference evidence="1 2" key="2">
    <citation type="journal article" date="2022" name="Mol. Ecol. Resour.">
        <title>The genomes of chicory, endive, great burdock and yacon provide insights into Asteraceae paleo-polyploidization history and plant inulin production.</title>
        <authorList>
            <person name="Fan W."/>
            <person name="Wang S."/>
            <person name="Wang H."/>
            <person name="Wang A."/>
            <person name="Jiang F."/>
            <person name="Liu H."/>
            <person name="Zhao H."/>
            <person name="Xu D."/>
            <person name="Zhang Y."/>
        </authorList>
    </citation>
    <scope>NUCLEOTIDE SEQUENCE [LARGE SCALE GENOMIC DNA]</scope>
    <source>
        <strain evidence="2">cv. Niubang</strain>
    </source>
</reference>
<dbReference type="Proteomes" id="UP001055879">
    <property type="component" value="Linkage Group LG06"/>
</dbReference>
<organism evidence="1 2">
    <name type="scientific">Arctium lappa</name>
    <name type="common">Greater burdock</name>
    <name type="synonym">Lappa major</name>
    <dbReference type="NCBI Taxonomy" id="4217"/>
    <lineage>
        <taxon>Eukaryota</taxon>
        <taxon>Viridiplantae</taxon>
        <taxon>Streptophyta</taxon>
        <taxon>Embryophyta</taxon>
        <taxon>Tracheophyta</taxon>
        <taxon>Spermatophyta</taxon>
        <taxon>Magnoliopsida</taxon>
        <taxon>eudicotyledons</taxon>
        <taxon>Gunneridae</taxon>
        <taxon>Pentapetalae</taxon>
        <taxon>asterids</taxon>
        <taxon>campanulids</taxon>
        <taxon>Asterales</taxon>
        <taxon>Asteraceae</taxon>
        <taxon>Carduoideae</taxon>
        <taxon>Cardueae</taxon>
        <taxon>Arctiinae</taxon>
        <taxon>Arctium</taxon>
    </lineage>
</organism>
<evidence type="ECO:0000313" key="1">
    <source>
        <dbReference type="EMBL" id="KAI3718750.1"/>
    </source>
</evidence>
<evidence type="ECO:0000313" key="2">
    <source>
        <dbReference type="Proteomes" id="UP001055879"/>
    </source>
</evidence>
<proteinExistence type="predicted"/>
<dbReference type="EMBL" id="CM042052">
    <property type="protein sequence ID" value="KAI3718750.1"/>
    <property type="molecule type" value="Genomic_DNA"/>
</dbReference>
<sequence>MVVVLEIWVLVILGVSQVLAISQNFTCNSTDLTALKGFMDGLESSIDGWWPTNSLSISSFNCCNWVGINCNSSSGRIVGLGLPKKRLIGGLSDLISNLDQLTKLNLSNNFLTGPIPISLFHLAHLEVIDLSRNGFNGVFLISIHLPALQELDFSDNFFTGSIPGLCVNSSGIRVVKFVVNSLTGIIPSEFRNFSFLTHLCLASNSLSGAISEFLFWLPRELDLQDNMFNSIGGPVSLDVSCNRLSGNLPDFFVACSIERKREGGDATAAKGAEPPQVTSIEKFDTTWH</sequence>
<accession>A0ACB9BDI3</accession>
<keyword evidence="2" id="KW-1185">Reference proteome</keyword>
<protein>
    <submittedName>
        <fullName evidence="1">Uncharacterized protein</fullName>
    </submittedName>
</protein>
<name>A0ACB9BDI3_ARCLA</name>
<comment type="caution">
    <text evidence="1">The sequence shown here is derived from an EMBL/GenBank/DDBJ whole genome shotgun (WGS) entry which is preliminary data.</text>
</comment>
<reference evidence="2" key="1">
    <citation type="journal article" date="2022" name="Mol. Ecol. Resour.">
        <title>The genomes of chicory, endive, great burdock and yacon provide insights into Asteraceae palaeo-polyploidization history and plant inulin production.</title>
        <authorList>
            <person name="Fan W."/>
            <person name="Wang S."/>
            <person name="Wang H."/>
            <person name="Wang A."/>
            <person name="Jiang F."/>
            <person name="Liu H."/>
            <person name="Zhao H."/>
            <person name="Xu D."/>
            <person name="Zhang Y."/>
        </authorList>
    </citation>
    <scope>NUCLEOTIDE SEQUENCE [LARGE SCALE GENOMIC DNA]</scope>
    <source>
        <strain evidence="2">cv. Niubang</strain>
    </source>
</reference>
<gene>
    <name evidence="1" type="ORF">L6452_19633</name>
</gene>